<accession>A0A846MHX6</accession>
<dbReference type="Proteomes" id="UP000576821">
    <property type="component" value="Unassembled WGS sequence"/>
</dbReference>
<evidence type="ECO:0000313" key="1">
    <source>
        <dbReference type="EMBL" id="NIJ18016.1"/>
    </source>
</evidence>
<keyword evidence="2" id="KW-1185">Reference proteome</keyword>
<evidence type="ECO:0000313" key="2">
    <source>
        <dbReference type="Proteomes" id="UP000576821"/>
    </source>
</evidence>
<sequence length="29" mass="3444">MERFLTLQTLEAATTITYWQSPWLNDEKG</sequence>
<name>A0A846MHX6_9SPHN</name>
<reference evidence="1 2" key="1">
    <citation type="submission" date="2020-03" db="EMBL/GenBank/DDBJ databases">
        <title>Genomic Encyclopedia of Type Strains, Phase IV (KMG-IV): sequencing the most valuable type-strain genomes for metagenomic binning, comparative biology and taxonomic classification.</title>
        <authorList>
            <person name="Goeker M."/>
        </authorList>
    </citation>
    <scope>NUCLEOTIDE SEQUENCE [LARGE SCALE GENOMIC DNA]</scope>
    <source>
        <strain evidence="1 2">DSM 21299</strain>
    </source>
</reference>
<organism evidence="1 2">
    <name type="scientific">Sphingobium vermicomposti</name>
    <dbReference type="NCBI Taxonomy" id="529005"/>
    <lineage>
        <taxon>Bacteria</taxon>
        <taxon>Pseudomonadati</taxon>
        <taxon>Pseudomonadota</taxon>
        <taxon>Alphaproteobacteria</taxon>
        <taxon>Sphingomonadales</taxon>
        <taxon>Sphingomonadaceae</taxon>
        <taxon>Sphingobium</taxon>
    </lineage>
</organism>
<protein>
    <submittedName>
        <fullName evidence="1">Uncharacterized protein</fullName>
    </submittedName>
</protein>
<dbReference type="EMBL" id="JAASQR010000004">
    <property type="protein sequence ID" value="NIJ18016.1"/>
    <property type="molecule type" value="Genomic_DNA"/>
</dbReference>
<proteinExistence type="predicted"/>
<dbReference type="AlphaFoldDB" id="A0A846MHX6"/>
<gene>
    <name evidence="1" type="ORF">FHS54_003016</name>
</gene>
<comment type="caution">
    <text evidence="1">The sequence shown here is derived from an EMBL/GenBank/DDBJ whole genome shotgun (WGS) entry which is preliminary data.</text>
</comment>